<keyword evidence="5" id="KW-0732">Signal</keyword>
<dbReference type="InterPro" id="IPR005103">
    <property type="entry name" value="AA9_LPMO"/>
</dbReference>
<feature type="domain" description="Auxiliary Activity family 9 catalytic" evidence="6">
    <location>
        <begin position="23"/>
        <end position="238"/>
    </location>
</feature>
<evidence type="ECO:0000256" key="5">
    <source>
        <dbReference type="SAM" id="SignalP"/>
    </source>
</evidence>
<dbReference type="AlphaFoldDB" id="A0AAV9NVM3"/>
<keyword evidence="8" id="KW-1185">Reference proteome</keyword>
<feature type="signal peptide" evidence="5">
    <location>
        <begin position="1"/>
        <end position="22"/>
    </location>
</feature>
<dbReference type="PANTHER" id="PTHR33353:SF34">
    <property type="entry name" value="ENDO-BETA-1,4-GLUCANASE D"/>
    <property type="match status" value="1"/>
</dbReference>
<comment type="caution">
    <text evidence="7">The sequence shown here is derived from an EMBL/GenBank/DDBJ whole genome shotgun (WGS) entry which is preliminary data.</text>
</comment>
<name>A0AAV9NVM3_9PEZI</name>
<comment type="subcellular location">
    <subcellularLocation>
        <location evidence="2">Secreted</location>
    </subcellularLocation>
</comment>
<evidence type="ECO:0000313" key="7">
    <source>
        <dbReference type="EMBL" id="KAK5163601.1"/>
    </source>
</evidence>
<dbReference type="Pfam" id="PF03443">
    <property type="entry name" value="AA9"/>
    <property type="match status" value="1"/>
</dbReference>
<gene>
    <name evidence="7" type="ORF">LTR77_010550</name>
</gene>
<proteinExistence type="predicted"/>
<dbReference type="CDD" id="cd21175">
    <property type="entry name" value="LPMO_AA9"/>
    <property type="match status" value="1"/>
</dbReference>
<comment type="cofactor">
    <cofactor evidence="1">
        <name>Cu(2+)</name>
        <dbReference type="ChEBI" id="CHEBI:29036"/>
    </cofactor>
</comment>
<evidence type="ECO:0000256" key="4">
    <source>
        <dbReference type="ARBA" id="ARBA00023157"/>
    </source>
</evidence>
<dbReference type="Gene3D" id="2.70.50.70">
    <property type="match status" value="1"/>
</dbReference>
<evidence type="ECO:0000259" key="6">
    <source>
        <dbReference type="Pfam" id="PF03443"/>
    </source>
</evidence>
<keyword evidence="4" id="KW-1015">Disulfide bond</keyword>
<evidence type="ECO:0000256" key="3">
    <source>
        <dbReference type="ARBA" id="ARBA00022525"/>
    </source>
</evidence>
<accession>A0AAV9NVM3</accession>
<protein>
    <recommendedName>
        <fullName evidence="6">Auxiliary Activity family 9 catalytic domain-containing protein</fullName>
    </recommendedName>
</protein>
<keyword evidence="3" id="KW-0964">Secreted</keyword>
<sequence length="258" mass="26949">MHSVTISSIAVAAIAALPAVSAHGFVSGIVSGGKWYKGSDPNWFYGSSKPPTAGWYALNQDNGFVAPDAYGTQDIACHIGATPGTQSIPVKAGSSIDLQWNTWPDSHHGPVIDYLAKCSGSCSKVDKKSLSWGKIHQGGLLNDAVVPGKWASDKLLANNITHTVKIPASVAPGNYVLRHEIIALHGAGSTNGAQNYPQCINLKISGSGSGVPSGTPSTKLYKATDPGILVSIYQTLKSYKIPGPALWKGAKKAKRFAA</sequence>
<evidence type="ECO:0000256" key="2">
    <source>
        <dbReference type="ARBA" id="ARBA00004613"/>
    </source>
</evidence>
<evidence type="ECO:0000313" key="8">
    <source>
        <dbReference type="Proteomes" id="UP001337655"/>
    </source>
</evidence>
<evidence type="ECO:0000256" key="1">
    <source>
        <dbReference type="ARBA" id="ARBA00001973"/>
    </source>
</evidence>
<dbReference type="RefSeq" id="XP_064654043.1">
    <property type="nucleotide sequence ID" value="XM_064807768.1"/>
</dbReference>
<dbReference type="GeneID" id="89931876"/>
<dbReference type="GO" id="GO:0005576">
    <property type="term" value="C:extracellular region"/>
    <property type="evidence" value="ECO:0007669"/>
    <property type="project" value="UniProtKB-SubCell"/>
</dbReference>
<dbReference type="EMBL" id="JAVRRT010000024">
    <property type="protein sequence ID" value="KAK5163601.1"/>
    <property type="molecule type" value="Genomic_DNA"/>
</dbReference>
<feature type="chain" id="PRO_5043866422" description="Auxiliary Activity family 9 catalytic domain-containing protein" evidence="5">
    <location>
        <begin position="23"/>
        <end position="258"/>
    </location>
</feature>
<dbReference type="PANTHER" id="PTHR33353">
    <property type="entry name" value="PUTATIVE (AFU_ORTHOLOGUE AFUA_1G12560)-RELATED"/>
    <property type="match status" value="1"/>
</dbReference>
<organism evidence="7 8">
    <name type="scientific">Saxophila tyrrhenica</name>
    <dbReference type="NCBI Taxonomy" id="1690608"/>
    <lineage>
        <taxon>Eukaryota</taxon>
        <taxon>Fungi</taxon>
        <taxon>Dikarya</taxon>
        <taxon>Ascomycota</taxon>
        <taxon>Pezizomycotina</taxon>
        <taxon>Dothideomycetes</taxon>
        <taxon>Dothideomycetidae</taxon>
        <taxon>Mycosphaerellales</taxon>
        <taxon>Extremaceae</taxon>
        <taxon>Saxophila</taxon>
    </lineage>
</organism>
<dbReference type="Proteomes" id="UP001337655">
    <property type="component" value="Unassembled WGS sequence"/>
</dbReference>
<dbReference type="InterPro" id="IPR049892">
    <property type="entry name" value="AA9"/>
</dbReference>
<reference evidence="7 8" key="1">
    <citation type="submission" date="2023-08" db="EMBL/GenBank/DDBJ databases">
        <title>Black Yeasts Isolated from many extreme environments.</title>
        <authorList>
            <person name="Coleine C."/>
            <person name="Stajich J.E."/>
            <person name="Selbmann L."/>
        </authorList>
    </citation>
    <scope>NUCLEOTIDE SEQUENCE [LARGE SCALE GENOMIC DNA]</scope>
    <source>
        <strain evidence="7 8">CCFEE 5935</strain>
    </source>
</reference>